<dbReference type="Proteomes" id="UP001580430">
    <property type="component" value="Unassembled WGS sequence"/>
</dbReference>
<keyword evidence="1" id="KW-0732">Signal</keyword>
<proteinExistence type="predicted"/>
<accession>A0ABV5BYR6</accession>
<organism evidence="2 3">
    <name type="scientific">Paenibacillus medicaginis</name>
    <dbReference type="NCBI Taxonomy" id="1470560"/>
    <lineage>
        <taxon>Bacteria</taxon>
        <taxon>Bacillati</taxon>
        <taxon>Bacillota</taxon>
        <taxon>Bacilli</taxon>
        <taxon>Bacillales</taxon>
        <taxon>Paenibacillaceae</taxon>
        <taxon>Paenibacillus</taxon>
    </lineage>
</organism>
<evidence type="ECO:0000313" key="3">
    <source>
        <dbReference type="Proteomes" id="UP001580430"/>
    </source>
</evidence>
<evidence type="ECO:0000313" key="2">
    <source>
        <dbReference type="EMBL" id="MFB5760413.1"/>
    </source>
</evidence>
<comment type="caution">
    <text evidence="2">The sequence shown here is derived from an EMBL/GenBank/DDBJ whole genome shotgun (WGS) entry which is preliminary data.</text>
</comment>
<sequence length="154" mass="16657">MKKVWINSLMAATLLSGVIAVPASMYASPSADLISAKESLSESDLKDIEGIAEYFNLTEQEKNEFIKTLENKEDSGEFHTQGKLSWAVKALKAGFDKLPAPVKAFIGVEGFLQILGVVDNFTGAVEDAIYAGALQVTGDEDAAWWVTKALMLLL</sequence>
<dbReference type="EMBL" id="JBHIRY010000006">
    <property type="protein sequence ID" value="MFB5760413.1"/>
    <property type="molecule type" value="Genomic_DNA"/>
</dbReference>
<reference evidence="2 3" key="1">
    <citation type="submission" date="2024-09" db="EMBL/GenBank/DDBJ databases">
        <title>Paenibacillus zeirhizospherea sp. nov., isolated from surface of the maize (Zea mays) roots in a horticulture field, Hungary.</title>
        <authorList>
            <person name="Marton D."/>
            <person name="Farkas M."/>
            <person name="Bedics A."/>
            <person name="Toth E."/>
            <person name="Tancsics A."/>
            <person name="Boka K."/>
            <person name="Marati G."/>
            <person name="Kriszt B."/>
            <person name="Cserhati M."/>
        </authorList>
    </citation>
    <scope>NUCLEOTIDE SEQUENCE [LARGE SCALE GENOMIC DNA]</scope>
    <source>
        <strain evidence="2 3">JCM 18446</strain>
    </source>
</reference>
<feature type="chain" id="PRO_5046790354" evidence="1">
    <location>
        <begin position="28"/>
        <end position="154"/>
    </location>
</feature>
<evidence type="ECO:0000256" key="1">
    <source>
        <dbReference type="SAM" id="SignalP"/>
    </source>
</evidence>
<gene>
    <name evidence="2" type="ORF">ACE5LO_08405</name>
</gene>
<feature type="signal peptide" evidence="1">
    <location>
        <begin position="1"/>
        <end position="27"/>
    </location>
</feature>
<protein>
    <submittedName>
        <fullName evidence="2">Uncharacterized protein</fullName>
    </submittedName>
</protein>
<keyword evidence="3" id="KW-1185">Reference proteome</keyword>
<dbReference type="RefSeq" id="WP_375519582.1">
    <property type="nucleotide sequence ID" value="NZ_JBHIRY010000006.1"/>
</dbReference>
<name>A0ABV5BYR6_9BACL</name>